<dbReference type="PANTHER" id="PTHR43880">
    <property type="entry name" value="ALCOHOL DEHYDROGENASE"/>
    <property type="match status" value="1"/>
</dbReference>
<dbReference type="GO" id="GO:0051903">
    <property type="term" value="F:S-(hydroxymethyl)glutathione dehydrogenase [NAD(P)+] activity"/>
    <property type="evidence" value="ECO:0007669"/>
    <property type="project" value="TreeGrafter"/>
</dbReference>
<sequence length="371" mass="39561">MKSRAAVLFDAPGEWEIIEVDVDDPKEFEVLVRFHHAGLCHSDDHYAKGDVPAMAYPFCGGHEGAGVVEKVGPGVRDLQVGDHVVAAFIPGCGRCTWCARGMQNLCDNGAYMMLGTQLDGTFRLHTQDGTDVGQCSLVSTFSEYSVLPEWGAIKIDKDIPLSVAALVGCGVPTGWGSAVNAAEVRPGDVVIVMGVGGIGINAVQGARFAGASRIIAVDPAPFHREMALKLGATDALVNMAQATDLAQSLTNGQGAASAIVTVGVVNGDHVAEAFASIRKAGTVVLTSMGNVTEYGIDISLFELAMYQKRIQGSLFGMMQPTRAVEDMLRLYSEGHLMLEELITRRYSLEEINQGYADMHKGINLRGVVDFQ</sequence>
<dbReference type="Pfam" id="PF08240">
    <property type="entry name" value="ADH_N"/>
    <property type="match status" value="1"/>
</dbReference>
<comment type="similarity">
    <text evidence="1 6">Belongs to the zinc-containing alcohol dehydrogenase family.</text>
</comment>
<dbReference type="InterPro" id="IPR023921">
    <property type="entry name" value="ADH_Zn_actinomycetes"/>
</dbReference>
<dbReference type="GO" id="GO:0046294">
    <property type="term" value="P:formaldehyde catabolic process"/>
    <property type="evidence" value="ECO:0007669"/>
    <property type="project" value="TreeGrafter"/>
</dbReference>
<dbReference type="OrthoDB" id="334894at2"/>
<dbReference type="SUPFAM" id="SSF51735">
    <property type="entry name" value="NAD(P)-binding Rossmann-fold domains"/>
    <property type="match status" value="1"/>
</dbReference>
<dbReference type="NCBIfam" id="TIGR03989">
    <property type="entry name" value="Rxyl_3153"/>
    <property type="match status" value="1"/>
</dbReference>
<dbReference type="Pfam" id="PF00107">
    <property type="entry name" value="ADH_zinc_N"/>
    <property type="match status" value="1"/>
</dbReference>
<dbReference type="Proteomes" id="UP000380867">
    <property type="component" value="Unassembled WGS sequence"/>
</dbReference>
<evidence type="ECO:0000313" key="8">
    <source>
        <dbReference type="EMBL" id="KAA1394234.1"/>
    </source>
</evidence>
<evidence type="ECO:0000256" key="5">
    <source>
        <dbReference type="ARBA" id="ARBA00023027"/>
    </source>
</evidence>
<dbReference type="Gene3D" id="3.90.180.10">
    <property type="entry name" value="Medium-chain alcohol dehydrogenases, catalytic domain"/>
    <property type="match status" value="1"/>
</dbReference>
<dbReference type="InterPro" id="IPR002328">
    <property type="entry name" value="ADH_Zn_CS"/>
</dbReference>
<proteinExistence type="inferred from homology"/>
<evidence type="ECO:0000256" key="2">
    <source>
        <dbReference type="ARBA" id="ARBA00022723"/>
    </source>
</evidence>
<keyword evidence="4 8" id="KW-0560">Oxidoreductase</keyword>
<organism evidence="8 9">
    <name type="scientific">Aeromicrobium ginsengisoli</name>
    <dbReference type="NCBI Taxonomy" id="363867"/>
    <lineage>
        <taxon>Bacteria</taxon>
        <taxon>Bacillati</taxon>
        <taxon>Actinomycetota</taxon>
        <taxon>Actinomycetes</taxon>
        <taxon>Propionibacteriales</taxon>
        <taxon>Nocardioidaceae</taxon>
        <taxon>Aeromicrobium</taxon>
    </lineage>
</organism>
<keyword evidence="9" id="KW-1185">Reference proteome</keyword>
<feature type="domain" description="Enoyl reductase (ER)" evidence="7">
    <location>
        <begin position="13"/>
        <end position="368"/>
    </location>
</feature>
<evidence type="ECO:0000259" key="7">
    <source>
        <dbReference type="SMART" id="SM00829"/>
    </source>
</evidence>
<accession>A0A5M4F8W6</accession>
<dbReference type="Gene3D" id="3.40.50.720">
    <property type="entry name" value="NAD(P)-binding Rossmann-like Domain"/>
    <property type="match status" value="1"/>
</dbReference>
<dbReference type="EMBL" id="SDPQ02000004">
    <property type="protein sequence ID" value="KAA1394234.1"/>
    <property type="molecule type" value="Genomic_DNA"/>
</dbReference>
<reference evidence="8" key="1">
    <citation type="submission" date="2019-09" db="EMBL/GenBank/DDBJ databases">
        <authorList>
            <person name="Li J."/>
        </authorList>
    </citation>
    <scope>NUCLEOTIDE SEQUENCE [LARGE SCALE GENOMIC DNA]</scope>
    <source>
        <strain evidence="8">JCM 14732</strain>
    </source>
</reference>
<dbReference type="CDD" id="cd08279">
    <property type="entry name" value="Zn_ADH_class_III"/>
    <property type="match status" value="1"/>
</dbReference>
<dbReference type="RefSeq" id="WP_149690844.1">
    <property type="nucleotide sequence ID" value="NZ_SDPQ02000004.1"/>
</dbReference>
<comment type="caution">
    <text evidence="8">The sequence shown here is derived from an EMBL/GenBank/DDBJ whole genome shotgun (WGS) entry which is preliminary data.</text>
</comment>
<evidence type="ECO:0000256" key="4">
    <source>
        <dbReference type="ARBA" id="ARBA00023002"/>
    </source>
</evidence>
<evidence type="ECO:0000313" key="9">
    <source>
        <dbReference type="Proteomes" id="UP000380867"/>
    </source>
</evidence>
<keyword evidence="3 6" id="KW-0862">Zinc</keyword>
<evidence type="ECO:0000256" key="6">
    <source>
        <dbReference type="RuleBase" id="RU361277"/>
    </source>
</evidence>
<keyword evidence="2 6" id="KW-0479">Metal-binding</keyword>
<dbReference type="GO" id="GO:0005829">
    <property type="term" value="C:cytosol"/>
    <property type="evidence" value="ECO:0007669"/>
    <property type="project" value="TreeGrafter"/>
</dbReference>
<dbReference type="EC" id="1.1.99.36" evidence="8"/>
<dbReference type="SUPFAM" id="SSF50129">
    <property type="entry name" value="GroES-like"/>
    <property type="match status" value="2"/>
</dbReference>
<comment type="cofactor">
    <cofactor evidence="6">
        <name>Zn(2+)</name>
        <dbReference type="ChEBI" id="CHEBI:29105"/>
    </cofactor>
</comment>
<dbReference type="PANTHER" id="PTHR43880:SF12">
    <property type="entry name" value="ALCOHOL DEHYDROGENASE CLASS-3"/>
    <property type="match status" value="1"/>
</dbReference>
<name>A0A5M4F8W6_9ACTN</name>
<dbReference type="InterPro" id="IPR020843">
    <property type="entry name" value="ER"/>
</dbReference>
<evidence type="ECO:0000256" key="1">
    <source>
        <dbReference type="ARBA" id="ARBA00008072"/>
    </source>
</evidence>
<dbReference type="InterPro" id="IPR011032">
    <property type="entry name" value="GroES-like_sf"/>
</dbReference>
<gene>
    <name evidence="8" type="ORF">ESP70_018705</name>
</gene>
<dbReference type="InterPro" id="IPR013149">
    <property type="entry name" value="ADH-like_C"/>
</dbReference>
<dbReference type="GO" id="GO:0008270">
    <property type="term" value="F:zinc ion binding"/>
    <property type="evidence" value="ECO:0007669"/>
    <property type="project" value="InterPro"/>
</dbReference>
<dbReference type="InterPro" id="IPR013154">
    <property type="entry name" value="ADH-like_N"/>
</dbReference>
<dbReference type="InterPro" id="IPR036291">
    <property type="entry name" value="NAD(P)-bd_dom_sf"/>
</dbReference>
<keyword evidence="5" id="KW-0520">NAD</keyword>
<protein>
    <submittedName>
        <fullName evidence="8">NDMA-dependent alcohol dehydrogenase</fullName>
        <ecNumber evidence="8">1.1.99.36</ecNumber>
    </submittedName>
</protein>
<dbReference type="AlphaFoldDB" id="A0A5M4F8W6"/>
<evidence type="ECO:0000256" key="3">
    <source>
        <dbReference type="ARBA" id="ARBA00022833"/>
    </source>
</evidence>
<dbReference type="SMART" id="SM00829">
    <property type="entry name" value="PKS_ER"/>
    <property type="match status" value="1"/>
</dbReference>
<dbReference type="PROSITE" id="PS00059">
    <property type="entry name" value="ADH_ZINC"/>
    <property type="match status" value="1"/>
</dbReference>